<evidence type="ECO:0000256" key="13">
    <source>
        <dbReference type="RuleBase" id="RU000589"/>
    </source>
</evidence>
<dbReference type="Gene3D" id="1.20.140.40">
    <property type="entry name" value="Invertase/pectin methylesterase inhibitor family protein"/>
    <property type="match status" value="1"/>
</dbReference>
<dbReference type="SUPFAM" id="SSF101148">
    <property type="entry name" value="Plant invertase/pectin methylesterase inhibitor"/>
    <property type="match status" value="1"/>
</dbReference>
<dbReference type="CDD" id="cd15798">
    <property type="entry name" value="PMEI-like_3"/>
    <property type="match status" value="1"/>
</dbReference>
<evidence type="ECO:0000256" key="10">
    <source>
        <dbReference type="ARBA" id="ARBA00023316"/>
    </source>
</evidence>
<evidence type="ECO:0000256" key="5">
    <source>
        <dbReference type="ARBA" id="ARBA00013229"/>
    </source>
</evidence>
<comment type="subcellular location">
    <subcellularLocation>
        <location evidence="1 13">Secreted</location>
        <location evidence="1 13">Cell wall</location>
    </subcellularLocation>
</comment>
<dbReference type="SMART" id="SM00856">
    <property type="entry name" value="PMEI"/>
    <property type="match status" value="1"/>
</dbReference>
<comment type="pathway">
    <text evidence="2 13">Glycan metabolism; pectin degradation; 2-dehydro-3-deoxy-D-gluconate from pectin: step 1/5.</text>
</comment>
<dbReference type="PANTHER" id="PTHR31707">
    <property type="entry name" value="PECTINESTERASE"/>
    <property type="match status" value="1"/>
</dbReference>
<dbReference type="SUPFAM" id="SSF51126">
    <property type="entry name" value="Pectin lyase-like"/>
    <property type="match status" value="1"/>
</dbReference>
<dbReference type="GO" id="GO:0042545">
    <property type="term" value="P:cell wall modification"/>
    <property type="evidence" value="ECO:0007669"/>
    <property type="project" value="UniProtKB-UniRule"/>
</dbReference>
<comment type="similarity">
    <text evidence="3">In the N-terminal section; belongs to the PMEI family.</text>
</comment>
<name>A0ABD1SUZ5_9LAMI</name>
<evidence type="ECO:0000256" key="8">
    <source>
        <dbReference type="ARBA" id="ARBA00022801"/>
    </source>
</evidence>
<feature type="signal peptide" evidence="13">
    <location>
        <begin position="1"/>
        <end position="17"/>
    </location>
</feature>
<evidence type="ECO:0000256" key="1">
    <source>
        <dbReference type="ARBA" id="ARBA00004191"/>
    </source>
</evidence>
<dbReference type="InterPro" id="IPR033131">
    <property type="entry name" value="Pectinesterase_Asp_AS"/>
</dbReference>
<sequence length="510" mass="55774">MAFFNVLFVVGITMAAAIVGLSQVKIVESRCETQTQLIYEQSVQSAIDEISRAFKDFSQDGILQSLARDKTAVSALESCRLYLSLALDNLNNSLVSPREFELDSTVIDDIKIRLSGAGADLKTCIDEFDGEIYKTRNLALEKLNKSIELISNSFDIVGQLNSCISSTDKGTPTPTPRISFSSSKDRELVETESGKINPNLVVAKDGSGNFVNINDALNAVTNFSSTRFVIYVKKGIYNENVKVELSKWNVLMIGDGIYQTVVSSNISNAEGVVTTLTATFAVYGKGFIARDMTFKNTAGAIKNQAVALLSASDQSVFYKCSIEGYQDSLYAHSLRQFYRECFIYGTIDFIFGQSATVIQHSSILLRKPLPGQENVITSHDKLYPSDNTGISIQNCVIRPADDLTGVSTFLGRPRSNYAVTAFLENQMEILIDPKGWLSWSGSNGGPPPPETVVYVEYNNSGPGAVTSGRVKWKGVNVNLSSVQASRYTVRSLINGDQWLLATGVPFILDL</sequence>
<feature type="chain" id="PRO_5044529075" description="Pectinesterase" evidence="13">
    <location>
        <begin position="18"/>
        <end position="510"/>
    </location>
</feature>
<keyword evidence="7 13" id="KW-0964">Secreted</keyword>
<evidence type="ECO:0000256" key="4">
    <source>
        <dbReference type="ARBA" id="ARBA00007786"/>
    </source>
</evidence>
<feature type="active site" evidence="12">
    <location>
        <position position="348"/>
    </location>
</feature>
<reference evidence="16" key="1">
    <citation type="submission" date="2024-07" db="EMBL/GenBank/DDBJ databases">
        <title>Two chromosome-level genome assemblies of Korean endemic species Abeliophyllum distichum and Forsythia ovata (Oleaceae).</title>
        <authorList>
            <person name="Jang H."/>
        </authorList>
    </citation>
    <scope>NUCLEOTIDE SEQUENCE [LARGE SCALE GENOMIC DNA]</scope>
</reference>
<dbReference type="Pfam" id="PF01095">
    <property type="entry name" value="Pectinesterase"/>
    <property type="match status" value="1"/>
</dbReference>
<feature type="domain" description="Pectinesterase inhibitor" evidence="14">
    <location>
        <begin position="22"/>
        <end position="156"/>
    </location>
</feature>
<dbReference type="AlphaFoldDB" id="A0ABD1SUZ5"/>
<evidence type="ECO:0000313" key="15">
    <source>
        <dbReference type="EMBL" id="KAL2503482.1"/>
    </source>
</evidence>
<dbReference type="InterPro" id="IPR012334">
    <property type="entry name" value="Pectin_lyas_fold"/>
</dbReference>
<evidence type="ECO:0000256" key="6">
    <source>
        <dbReference type="ARBA" id="ARBA00022512"/>
    </source>
</evidence>
<evidence type="ECO:0000256" key="3">
    <source>
        <dbReference type="ARBA" id="ARBA00006027"/>
    </source>
</evidence>
<dbReference type="PROSITE" id="PS00503">
    <property type="entry name" value="PECTINESTERASE_2"/>
    <property type="match status" value="1"/>
</dbReference>
<dbReference type="Proteomes" id="UP001604336">
    <property type="component" value="Unassembled WGS sequence"/>
</dbReference>
<evidence type="ECO:0000259" key="14">
    <source>
        <dbReference type="SMART" id="SM00856"/>
    </source>
</evidence>
<dbReference type="InterPro" id="IPR000070">
    <property type="entry name" value="Pectinesterase_cat"/>
</dbReference>
<dbReference type="PROSITE" id="PS00800">
    <property type="entry name" value="PECTINESTERASE_1"/>
    <property type="match status" value="1"/>
</dbReference>
<evidence type="ECO:0000256" key="7">
    <source>
        <dbReference type="ARBA" id="ARBA00022525"/>
    </source>
</evidence>
<evidence type="ECO:0000256" key="2">
    <source>
        <dbReference type="ARBA" id="ARBA00005184"/>
    </source>
</evidence>
<evidence type="ECO:0000313" key="16">
    <source>
        <dbReference type="Proteomes" id="UP001604336"/>
    </source>
</evidence>
<dbReference type="GO" id="GO:0030599">
    <property type="term" value="F:pectinesterase activity"/>
    <property type="evidence" value="ECO:0007669"/>
    <property type="project" value="UniProtKB-UniRule"/>
</dbReference>
<comment type="function">
    <text evidence="13">Acts in the modification of cell walls via demethylesterification of cell wall pectin.</text>
</comment>
<dbReference type="Pfam" id="PF04043">
    <property type="entry name" value="PMEI"/>
    <property type="match status" value="1"/>
</dbReference>
<dbReference type="InterPro" id="IPR006501">
    <property type="entry name" value="Pectinesterase_inhib_dom"/>
</dbReference>
<evidence type="ECO:0000256" key="11">
    <source>
        <dbReference type="ARBA" id="ARBA00047928"/>
    </source>
</evidence>
<dbReference type="InterPro" id="IPR035513">
    <property type="entry name" value="Invertase/methylesterase_inhib"/>
</dbReference>
<keyword evidence="8 13" id="KW-0378">Hydrolase</keyword>
<gene>
    <name evidence="15" type="ORF">Adt_19103</name>
</gene>
<accession>A0ABD1SUZ5</accession>
<dbReference type="GO" id="GO:0045490">
    <property type="term" value="P:pectin catabolic process"/>
    <property type="evidence" value="ECO:0007669"/>
    <property type="project" value="UniProtKB-UniRule"/>
</dbReference>
<keyword evidence="10 13" id="KW-0961">Cell wall biogenesis/degradation</keyword>
<keyword evidence="16" id="KW-1185">Reference proteome</keyword>
<evidence type="ECO:0000256" key="12">
    <source>
        <dbReference type="PROSITE-ProRule" id="PRU10040"/>
    </source>
</evidence>
<organism evidence="15 16">
    <name type="scientific">Abeliophyllum distichum</name>
    <dbReference type="NCBI Taxonomy" id="126358"/>
    <lineage>
        <taxon>Eukaryota</taxon>
        <taxon>Viridiplantae</taxon>
        <taxon>Streptophyta</taxon>
        <taxon>Embryophyta</taxon>
        <taxon>Tracheophyta</taxon>
        <taxon>Spermatophyta</taxon>
        <taxon>Magnoliopsida</taxon>
        <taxon>eudicotyledons</taxon>
        <taxon>Gunneridae</taxon>
        <taxon>Pentapetalae</taxon>
        <taxon>asterids</taxon>
        <taxon>lamiids</taxon>
        <taxon>Lamiales</taxon>
        <taxon>Oleaceae</taxon>
        <taxon>Forsythieae</taxon>
        <taxon>Abeliophyllum</taxon>
    </lineage>
</organism>
<dbReference type="EMBL" id="JBFOLK010000006">
    <property type="protein sequence ID" value="KAL2503482.1"/>
    <property type="molecule type" value="Genomic_DNA"/>
</dbReference>
<evidence type="ECO:0000256" key="9">
    <source>
        <dbReference type="ARBA" id="ARBA00023085"/>
    </source>
</evidence>
<keyword evidence="9 13" id="KW-0063">Aspartyl esterase</keyword>
<dbReference type="EC" id="3.1.1.11" evidence="5 13"/>
<comment type="catalytic activity">
    <reaction evidence="11 13">
        <text>[(1-&gt;4)-alpha-D-galacturonosyl methyl ester](n) + n H2O = [(1-&gt;4)-alpha-D-galacturonosyl](n) + n methanol + n H(+)</text>
        <dbReference type="Rhea" id="RHEA:22380"/>
        <dbReference type="Rhea" id="RHEA-COMP:14570"/>
        <dbReference type="Rhea" id="RHEA-COMP:14573"/>
        <dbReference type="ChEBI" id="CHEBI:15377"/>
        <dbReference type="ChEBI" id="CHEBI:15378"/>
        <dbReference type="ChEBI" id="CHEBI:17790"/>
        <dbReference type="ChEBI" id="CHEBI:140522"/>
        <dbReference type="ChEBI" id="CHEBI:140523"/>
        <dbReference type="EC" id="3.1.1.11"/>
    </reaction>
</comment>
<comment type="caution">
    <text evidence="15">The sequence shown here is derived from an EMBL/GenBank/DDBJ whole genome shotgun (WGS) entry which is preliminary data.</text>
</comment>
<keyword evidence="6 13" id="KW-0134">Cell wall</keyword>
<protein>
    <recommendedName>
        <fullName evidence="5 13">Pectinesterase</fullName>
        <ecNumber evidence="5 13">3.1.1.11</ecNumber>
    </recommendedName>
</protein>
<dbReference type="Gene3D" id="2.160.20.10">
    <property type="entry name" value="Single-stranded right-handed beta-helix, Pectin lyase-like"/>
    <property type="match status" value="1"/>
</dbReference>
<keyword evidence="13" id="KW-0732">Signal</keyword>
<comment type="similarity">
    <text evidence="4">In the C-terminal section; belongs to the pectinesterase family.</text>
</comment>
<dbReference type="FunFam" id="2.160.20.10:FF:000029">
    <property type="entry name" value="Pectinesterase 4"/>
    <property type="match status" value="1"/>
</dbReference>
<dbReference type="InterPro" id="IPR018040">
    <property type="entry name" value="Pectinesterase_Tyr_AS"/>
</dbReference>
<proteinExistence type="inferred from homology"/>
<dbReference type="InterPro" id="IPR011050">
    <property type="entry name" value="Pectin_lyase_fold/virulence"/>
</dbReference>